<proteinExistence type="predicted"/>
<protein>
    <submittedName>
        <fullName evidence="1">Uncharacterized protein</fullName>
    </submittedName>
</protein>
<dbReference type="Gramene" id="KCW62097">
    <property type="protein sequence ID" value="KCW62097"/>
    <property type="gene ID" value="EUGRSUZ_H04768"/>
</dbReference>
<name>A0A059B878_EUCGR</name>
<evidence type="ECO:0000313" key="1">
    <source>
        <dbReference type="EMBL" id="KCW62096.1"/>
    </source>
</evidence>
<dbReference type="Gramene" id="KCW62096">
    <property type="protein sequence ID" value="KCW62096"/>
    <property type="gene ID" value="EUGRSUZ_H04768"/>
</dbReference>
<sequence length="75" mass="8505">MCHSHRPVEVCRCCFAGWLGPSSTRQSRCTECSKLGRLKMRFVCALSIQGECFGWWPFELLHLGNVKTLSLSITN</sequence>
<accession>A0A059B878</accession>
<dbReference type="AlphaFoldDB" id="A0A059B878"/>
<organism evidence="1">
    <name type="scientific">Eucalyptus grandis</name>
    <name type="common">Flooded gum</name>
    <dbReference type="NCBI Taxonomy" id="71139"/>
    <lineage>
        <taxon>Eukaryota</taxon>
        <taxon>Viridiplantae</taxon>
        <taxon>Streptophyta</taxon>
        <taxon>Embryophyta</taxon>
        <taxon>Tracheophyta</taxon>
        <taxon>Spermatophyta</taxon>
        <taxon>Magnoliopsida</taxon>
        <taxon>eudicotyledons</taxon>
        <taxon>Gunneridae</taxon>
        <taxon>Pentapetalae</taxon>
        <taxon>rosids</taxon>
        <taxon>malvids</taxon>
        <taxon>Myrtales</taxon>
        <taxon>Myrtaceae</taxon>
        <taxon>Myrtoideae</taxon>
        <taxon>Eucalypteae</taxon>
        <taxon>Eucalyptus</taxon>
    </lineage>
</organism>
<dbReference type="EMBL" id="KK198760">
    <property type="protein sequence ID" value="KCW62096.1"/>
    <property type="molecule type" value="Genomic_DNA"/>
</dbReference>
<gene>
    <name evidence="1" type="ORF">EUGRSUZ_H04768</name>
</gene>
<reference evidence="1" key="1">
    <citation type="submission" date="2013-07" db="EMBL/GenBank/DDBJ databases">
        <title>The genome of Eucalyptus grandis.</title>
        <authorList>
            <person name="Schmutz J."/>
            <person name="Hayes R."/>
            <person name="Myburg A."/>
            <person name="Tuskan G."/>
            <person name="Grattapaglia D."/>
            <person name="Rokhsar D.S."/>
        </authorList>
    </citation>
    <scope>NUCLEOTIDE SEQUENCE</scope>
    <source>
        <tissue evidence="1">Leaf extractions</tissue>
    </source>
</reference>
<dbReference type="EMBL" id="KK198760">
    <property type="protein sequence ID" value="KCW62097.1"/>
    <property type="molecule type" value="Genomic_DNA"/>
</dbReference>